<name>A0A397IBB6_9GLOM</name>
<reference evidence="1 2" key="1">
    <citation type="submission" date="2018-08" db="EMBL/GenBank/DDBJ databases">
        <title>Genome and evolution of the arbuscular mycorrhizal fungus Diversispora epigaea (formerly Glomus versiforme) and its bacterial endosymbionts.</title>
        <authorList>
            <person name="Sun X."/>
            <person name="Fei Z."/>
            <person name="Harrison M."/>
        </authorList>
    </citation>
    <scope>NUCLEOTIDE SEQUENCE [LARGE SCALE GENOMIC DNA]</scope>
    <source>
        <strain evidence="1 2">IT104</strain>
    </source>
</reference>
<dbReference type="EMBL" id="PQFF01000226">
    <property type="protein sequence ID" value="RHZ72137.1"/>
    <property type="molecule type" value="Genomic_DNA"/>
</dbReference>
<proteinExistence type="predicted"/>
<evidence type="ECO:0000313" key="2">
    <source>
        <dbReference type="Proteomes" id="UP000266861"/>
    </source>
</evidence>
<protein>
    <submittedName>
        <fullName evidence="1">Uncharacterized protein</fullName>
    </submittedName>
</protein>
<comment type="caution">
    <text evidence="1">The sequence shown here is derived from an EMBL/GenBank/DDBJ whole genome shotgun (WGS) entry which is preliminary data.</text>
</comment>
<organism evidence="1 2">
    <name type="scientific">Diversispora epigaea</name>
    <dbReference type="NCBI Taxonomy" id="1348612"/>
    <lineage>
        <taxon>Eukaryota</taxon>
        <taxon>Fungi</taxon>
        <taxon>Fungi incertae sedis</taxon>
        <taxon>Mucoromycota</taxon>
        <taxon>Glomeromycotina</taxon>
        <taxon>Glomeromycetes</taxon>
        <taxon>Diversisporales</taxon>
        <taxon>Diversisporaceae</taxon>
        <taxon>Diversispora</taxon>
    </lineage>
</organism>
<keyword evidence="2" id="KW-1185">Reference proteome</keyword>
<dbReference type="Proteomes" id="UP000266861">
    <property type="component" value="Unassembled WGS sequence"/>
</dbReference>
<sequence length="252" mass="29160">MTGNNLTIKKYVLSYLHFQKMWAINQIDFTQFNSIKYNTLLKVNVASNILHQHSNFVEFLEKIYSLTKIHSIELGVRLIHRHMQVDEGKVMIEKFQFHQNSPAFITSADSPTAQAFPASWLLENDDKISVFEYSTDVLVKHVLEKLIEDPSIFVNICDLIREYHFENLLAPCITARTSLKHFEKKDGFLEITDFETNASIVKSKKDQEVGDAMIPTLWAYSVNDNCFGCDHRCVIHCSSNNHCNFHCTKENH</sequence>
<gene>
    <name evidence="1" type="ORF">Glove_245g10</name>
</gene>
<dbReference type="OrthoDB" id="2322999at2759"/>
<evidence type="ECO:0000313" key="1">
    <source>
        <dbReference type="EMBL" id="RHZ72137.1"/>
    </source>
</evidence>
<dbReference type="AlphaFoldDB" id="A0A397IBB6"/>
<accession>A0A397IBB6</accession>